<sequence>MDEDEALAMVDEWTSDPLNRVLDGLFNHGMGSQAEDFVHPETGEVGRIDEDTYIRYKTRVIRQAREEIEQLMGGADCG</sequence>
<reference evidence="1" key="1">
    <citation type="submission" date="2021-01" db="EMBL/GenBank/DDBJ databases">
        <title>Whole genome shotgun sequence of Rhizocola hellebori NBRC 109834.</title>
        <authorList>
            <person name="Komaki H."/>
            <person name="Tamura T."/>
        </authorList>
    </citation>
    <scope>NUCLEOTIDE SEQUENCE</scope>
    <source>
        <strain evidence="1">NBRC 109834</strain>
    </source>
</reference>
<dbReference type="EMBL" id="BONY01000036">
    <property type="protein sequence ID" value="GIH07442.1"/>
    <property type="molecule type" value="Genomic_DNA"/>
</dbReference>
<evidence type="ECO:0000313" key="1">
    <source>
        <dbReference type="EMBL" id="GIH07442.1"/>
    </source>
</evidence>
<name>A0A8J3QCF0_9ACTN</name>
<gene>
    <name evidence="1" type="ORF">Rhe02_55090</name>
</gene>
<dbReference type="Proteomes" id="UP000612899">
    <property type="component" value="Unassembled WGS sequence"/>
</dbReference>
<dbReference type="AlphaFoldDB" id="A0A8J3QCF0"/>
<keyword evidence="2" id="KW-1185">Reference proteome</keyword>
<evidence type="ECO:0000313" key="2">
    <source>
        <dbReference type="Proteomes" id="UP000612899"/>
    </source>
</evidence>
<protein>
    <submittedName>
        <fullName evidence="1">Uncharacterized protein</fullName>
    </submittedName>
</protein>
<dbReference type="RefSeq" id="WP_203911232.1">
    <property type="nucleotide sequence ID" value="NZ_BONY01000036.1"/>
</dbReference>
<proteinExistence type="predicted"/>
<accession>A0A8J3QCF0</accession>
<comment type="caution">
    <text evidence="1">The sequence shown here is derived from an EMBL/GenBank/DDBJ whole genome shotgun (WGS) entry which is preliminary data.</text>
</comment>
<organism evidence="1 2">
    <name type="scientific">Rhizocola hellebori</name>
    <dbReference type="NCBI Taxonomy" id="1392758"/>
    <lineage>
        <taxon>Bacteria</taxon>
        <taxon>Bacillati</taxon>
        <taxon>Actinomycetota</taxon>
        <taxon>Actinomycetes</taxon>
        <taxon>Micromonosporales</taxon>
        <taxon>Micromonosporaceae</taxon>
        <taxon>Rhizocola</taxon>
    </lineage>
</organism>